<feature type="compositionally biased region" description="Basic residues" evidence="1">
    <location>
        <begin position="1"/>
        <end position="16"/>
    </location>
</feature>
<evidence type="ECO:0000313" key="3">
    <source>
        <dbReference type="Proteomes" id="UP000054485"/>
    </source>
</evidence>
<feature type="compositionally biased region" description="Basic and acidic residues" evidence="1">
    <location>
        <begin position="658"/>
        <end position="669"/>
    </location>
</feature>
<feature type="region of interest" description="Disordered" evidence="1">
    <location>
        <begin position="648"/>
        <end position="700"/>
    </location>
</feature>
<gene>
    <name evidence="2" type="ORF">CY34DRAFT_813081</name>
</gene>
<feature type="compositionally biased region" description="Basic and acidic residues" evidence="1">
    <location>
        <begin position="291"/>
        <end position="300"/>
    </location>
</feature>
<evidence type="ECO:0000256" key="1">
    <source>
        <dbReference type="SAM" id="MobiDB-lite"/>
    </source>
</evidence>
<dbReference type="STRING" id="930992.A0A0C9Z9P8"/>
<dbReference type="Pfam" id="PF06293">
    <property type="entry name" value="Kdo"/>
    <property type="match status" value="1"/>
</dbReference>
<name>A0A0C9Z9P8_9AGAM</name>
<sequence length="926" mass="102719">MNRGFLKTKKAKRRVAKAVDSESAKGPPPKKSKDYDNVGERLEANSRAEYTDFSAIDPHKLPKSVQDQCDNDTHCVGYGKNRIIFRHWPRDPKGQAIKPSPLRGKEAGNGLDLWGATLYDFYHVRRLPNVPNYITNSTGSRLAKWMRQVGELTAKDELYWADKEEDPKEIPVADIGELISCFDTRVRLGIFNQYSCRKEVREQAKSSWSGSSYIAEVIDEAEATDEAEVTDGAEATDGGDQIPPVGDQDDNISIDQKEEAVQVANEDAEEAATASVQLNEAMQVCETGETSPEKGADKATNKPAAPLPNIDSPFHPDHYPSPHPFIPCTHDGSPVLQQRIPLHLLPKKLHVHDPWNKLSIHKGDTDHQTPWLSKVASQQDIVRTYSLSLGPEGKEAALKAQKLDEIAEDVATKKEGVMHIFPSNKEGPTEEPLIEVIIPPRPRRKTQVEEAHLYLSPPAVGSGNHSVVYSVEWELPRDLFIDASLCRACVELDARQQIQKLKDDGKWEALLNNPRGKPEETSQAGPDVAPRTESSQASGSKRTVGHVTIEELKVPEVTASFISPDDELLDKPSDEKSADANDAELAPTSDGVPRVGSSSDSAQTAGTKTDVEMNTGDVQDLESGAELEQEEAPDVKMKVDEAQYSGELNALGSAPGGDKGKGKGEQEQDHGDEEQPDTNENEEGDEDEHSEEEHSNEEIFTVEPARVVRVASYTGPALRIRTNVKWRAPWELCGHCGSVSGTVPRTASVLVVAKLSIEHDLHLAREANNYQSFPDHFFQHWNGYNVMPPLHDPVPVGALCPQFYGYYTPDDPTDGTSHPNYLSPILLLEYCGREIDPDELCKDDKQECASLVFRFHHAGWLHESFAARNILWQQGKPTEWPIQRPYSTKSFRLIDFGRSRKLDSSLTRASEEDTALRLLHLLHHAD</sequence>
<feature type="compositionally biased region" description="Polar residues" evidence="1">
    <location>
        <begin position="532"/>
        <end position="541"/>
    </location>
</feature>
<feature type="region of interest" description="Disordered" evidence="1">
    <location>
        <begin position="1"/>
        <end position="41"/>
    </location>
</feature>
<organism evidence="2 3">
    <name type="scientific">Suillus luteus UH-Slu-Lm8-n1</name>
    <dbReference type="NCBI Taxonomy" id="930992"/>
    <lineage>
        <taxon>Eukaryota</taxon>
        <taxon>Fungi</taxon>
        <taxon>Dikarya</taxon>
        <taxon>Basidiomycota</taxon>
        <taxon>Agaricomycotina</taxon>
        <taxon>Agaricomycetes</taxon>
        <taxon>Agaricomycetidae</taxon>
        <taxon>Boletales</taxon>
        <taxon>Suillineae</taxon>
        <taxon>Suillaceae</taxon>
        <taxon>Suillus</taxon>
    </lineage>
</organism>
<feature type="compositionally biased region" description="Polar residues" evidence="1">
    <location>
        <begin position="596"/>
        <end position="607"/>
    </location>
</feature>
<feature type="region of interest" description="Disordered" evidence="1">
    <location>
        <begin position="563"/>
        <end position="614"/>
    </location>
</feature>
<dbReference type="OrthoDB" id="5327923at2759"/>
<feature type="region of interest" description="Disordered" evidence="1">
    <location>
        <begin position="509"/>
        <end position="547"/>
    </location>
</feature>
<feature type="compositionally biased region" description="Basic and acidic residues" evidence="1">
    <location>
        <begin position="569"/>
        <end position="579"/>
    </location>
</feature>
<dbReference type="HOGENOM" id="CLU_013665_0_0_1"/>
<protein>
    <recommendedName>
        <fullName evidence="4">Protein kinase domain-containing protein</fullName>
    </recommendedName>
</protein>
<dbReference type="AlphaFoldDB" id="A0A0C9Z9P8"/>
<feature type="region of interest" description="Disordered" evidence="1">
    <location>
        <begin position="224"/>
        <end position="251"/>
    </location>
</feature>
<evidence type="ECO:0000313" key="2">
    <source>
        <dbReference type="EMBL" id="KIK34220.1"/>
    </source>
</evidence>
<feature type="compositionally biased region" description="Acidic residues" evidence="1">
    <location>
        <begin position="670"/>
        <end position="690"/>
    </location>
</feature>
<feature type="region of interest" description="Disordered" evidence="1">
    <location>
        <begin position="286"/>
        <end position="324"/>
    </location>
</feature>
<dbReference type="InParanoid" id="A0A0C9Z9P8"/>
<proteinExistence type="predicted"/>
<dbReference type="Proteomes" id="UP000054485">
    <property type="component" value="Unassembled WGS sequence"/>
</dbReference>
<dbReference type="SUPFAM" id="SSF56112">
    <property type="entry name" value="Protein kinase-like (PK-like)"/>
    <property type="match status" value="1"/>
</dbReference>
<dbReference type="InterPro" id="IPR011009">
    <property type="entry name" value="Kinase-like_dom_sf"/>
</dbReference>
<evidence type="ECO:0008006" key="4">
    <source>
        <dbReference type="Google" id="ProtNLM"/>
    </source>
</evidence>
<reference evidence="3" key="2">
    <citation type="submission" date="2015-01" db="EMBL/GenBank/DDBJ databases">
        <title>Evolutionary Origins and Diversification of the Mycorrhizal Mutualists.</title>
        <authorList>
            <consortium name="DOE Joint Genome Institute"/>
            <consortium name="Mycorrhizal Genomics Consortium"/>
            <person name="Kohler A."/>
            <person name="Kuo A."/>
            <person name="Nagy L.G."/>
            <person name="Floudas D."/>
            <person name="Copeland A."/>
            <person name="Barry K.W."/>
            <person name="Cichocki N."/>
            <person name="Veneault-Fourrey C."/>
            <person name="LaButti K."/>
            <person name="Lindquist E.A."/>
            <person name="Lipzen A."/>
            <person name="Lundell T."/>
            <person name="Morin E."/>
            <person name="Murat C."/>
            <person name="Riley R."/>
            <person name="Ohm R."/>
            <person name="Sun H."/>
            <person name="Tunlid A."/>
            <person name="Henrissat B."/>
            <person name="Grigoriev I.V."/>
            <person name="Hibbett D.S."/>
            <person name="Martin F."/>
        </authorList>
    </citation>
    <scope>NUCLEOTIDE SEQUENCE [LARGE SCALE GENOMIC DNA]</scope>
    <source>
        <strain evidence="3">UH-Slu-Lm8-n1</strain>
    </source>
</reference>
<keyword evidence="3" id="KW-1185">Reference proteome</keyword>
<accession>A0A0C9Z9P8</accession>
<feature type="compositionally biased region" description="Basic and acidic residues" evidence="1">
    <location>
        <begin position="31"/>
        <end position="41"/>
    </location>
</feature>
<reference evidence="2 3" key="1">
    <citation type="submission" date="2014-04" db="EMBL/GenBank/DDBJ databases">
        <authorList>
            <consortium name="DOE Joint Genome Institute"/>
            <person name="Kuo A."/>
            <person name="Ruytinx J."/>
            <person name="Rineau F."/>
            <person name="Colpaert J."/>
            <person name="Kohler A."/>
            <person name="Nagy L.G."/>
            <person name="Floudas D."/>
            <person name="Copeland A."/>
            <person name="Barry K.W."/>
            <person name="Cichocki N."/>
            <person name="Veneault-Fourrey C."/>
            <person name="LaButti K."/>
            <person name="Lindquist E.A."/>
            <person name="Lipzen A."/>
            <person name="Lundell T."/>
            <person name="Morin E."/>
            <person name="Murat C."/>
            <person name="Sun H."/>
            <person name="Tunlid A."/>
            <person name="Henrissat B."/>
            <person name="Grigoriev I.V."/>
            <person name="Hibbett D.S."/>
            <person name="Martin F."/>
            <person name="Nordberg H.P."/>
            <person name="Cantor M.N."/>
            <person name="Hua S.X."/>
        </authorList>
    </citation>
    <scope>NUCLEOTIDE SEQUENCE [LARGE SCALE GENOMIC DNA]</scope>
    <source>
        <strain evidence="2 3">UH-Slu-Lm8-n1</strain>
    </source>
</reference>
<dbReference type="EMBL" id="KN835790">
    <property type="protein sequence ID" value="KIK34220.1"/>
    <property type="molecule type" value="Genomic_DNA"/>
</dbReference>